<feature type="transmembrane region" description="Helical" evidence="6">
    <location>
        <begin position="106"/>
        <end position="128"/>
    </location>
</feature>
<dbReference type="PANTHER" id="PTHR43124:SF3">
    <property type="entry name" value="CHLORAMPHENICOL EFFLUX PUMP RV0191"/>
    <property type="match status" value="1"/>
</dbReference>
<feature type="transmembrane region" description="Helical" evidence="6">
    <location>
        <begin position="51"/>
        <end position="69"/>
    </location>
</feature>
<feature type="transmembrane region" description="Helical" evidence="6">
    <location>
        <begin position="81"/>
        <end position="100"/>
    </location>
</feature>
<dbReference type="PANTHER" id="PTHR43124">
    <property type="entry name" value="PURINE EFFLUX PUMP PBUE"/>
    <property type="match status" value="1"/>
</dbReference>
<dbReference type="InterPro" id="IPR020846">
    <property type="entry name" value="MFS_dom"/>
</dbReference>
<protein>
    <recommendedName>
        <fullName evidence="7">Major facilitator superfamily (MFS) profile domain-containing protein</fullName>
    </recommendedName>
</protein>
<keyword evidence="9" id="KW-1185">Reference proteome</keyword>
<keyword evidence="3 6" id="KW-0812">Transmembrane</keyword>
<dbReference type="Gene3D" id="1.20.1250.20">
    <property type="entry name" value="MFS general substrate transporter like domains"/>
    <property type="match status" value="2"/>
</dbReference>
<dbReference type="InterPro" id="IPR011701">
    <property type="entry name" value="MFS"/>
</dbReference>
<feature type="transmembrane region" description="Helical" evidence="6">
    <location>
        <begin position="369"/>
        <end position="389"/>
    </location>
</feature>
<comment type="subcellular location">
    <subcellularLocation>
        <location evidence="1">Cell membrane</location>
        <topology evidence="1">Multi-pass membrane protein</topology>
    </subcellularLocation>
</comment>
<evidence type="ECO:0000313" key="8">
    <source>
        <dbReference type="EMBL" id="RAQ94915.1"/>
    </source>
</evidence>
<dbReference type="InterPro" id="IPR050189">
    <property type="entry name" value="MFS_Efflux_Transporters"/>
</dbReference>
<keyword evidence="5 6" id="KW-0472">Membrane</keyword>
<feature type="transmembrane region" description="Helical" evidence="6">
    <location>
        <begin position="12"/>
        <end position="31"/>
    </location>
</feature>
<gene>
    <name evidence="8" type="ORF">A4R35_05155</name>
</gene>
<organism evidence="8 9">
    <name type="scientific">Thermogemmatispora tikiterensis</name>
    <dbReference type="NCBI Taxonomy" id="1825093"/>
    <lineage>
        <taxon>Bacteria</taxon>
        <taxon>Bacillati</taxon>
        <taxon>Chloroflexota</taxon>
        <taxon>Ktedonobacteria</taxon>
        <taxon>Thermogemmatisporales</taxon>
        <taxon>Thermogemmatisporaceae</taxon>
        <taxon>Thermogemmatispora</taxon>
    </lineage>
</organism>
<evidence type="ECO:0000256" key="4">
    <source>
        <dbReference type="ARBA" id="ARBA00022989"/>
    </source>
</evidence>
<feature type="domain" description="Major facilitator superfamily (MFS) profile" evidence="7">
    <location>
        <begin position="15"/>
        <end position="392"/>
    </location>
</feature>
<dbReference type="Pfam" id="PF07690">
    <property type="entry name" value="MFS_1"/>
    <property type="match status" value="1"/>
</dbReference>
<evidence type="ECO:0000256" key="2">
    <source>
        <dbReference type="ARBA" id="ARBA00022475"/>
    </source>
</evidence>
<feature type="transmembrane region" description="Helical" evidence="6">
    <location>
        <begin position="300"/>
        <end position="320"/>
    </location>
</feature>
<name>A0A328VL37_9CHLR</name>
<accession>A0A328VL37</accession>
<dbReference type="GO" id="GO:0005886">
    <property type="term" value="C:plasma membrane"/>
    <property type="evidence" value="ECO:0007669"/>
    <property type="project" value="UniProtKB-SubCell"/>
</dbReference>
<dbReference type="InterPro" id="IPR036259">
    <property type="entry name" value="MFS_trans_sf"/>
</dbReference>
<evidence type="ECO:0000256" key="1">
    <source>
        <dbReference type="ARBA" id="ARBA00004651"/>
    </source>
</evidence>
<evidence type="ECO:0000313" key="9">
    <source>
        <dbReference type="Proteomes" id="UP000248706"/>
    </source>
</evidence>
<feature type="transmembrane region" description="Helical" evidence="6">
    <location>
        <begin position="270"/>
        <end position="294"/>
    </location>
</feature>
<dbReference type="GO" id="GO:0022857">
    <property type="term" value="F:transmembrane transporter activity"/>
    <property type="evidence" value="ECO:0007669"/>
    <property type="project" value="InterPro"/>
</dbReference>
<dbReference type="AlphaFoldDB" id="A0A328VL37"/>
<feature type="transmembrane region" description="Helical" evidence="6">
    <location>
        <begin position="140"/>
        <end position="159"/>
    </location>
</feature>
<evidence type="ECO:0000256" key="5">
    <source>
        <dbReference type="ARBA" id="ARBA00023136"/>
    </source>
</evidence>
<reference evidence="8 9" key="1">
    <citation type="submission" date="2016-08" db="EMBL/GenBank/DDBJ databases">
        <title>Analysis of Carbohydrate Active Enzymes in Thermogemmatispora T81 Reveals Carbohydrate Degradation Ability.</title>
        <authorList>
            <person name="Tomazini A."/>
            <person name="Lal S."/>
            <person name="Stott M."/>
            <person name="Henrissat B."/>
            <person name="Polikarpov I."/>
            <person name="Sparling R."/>
            <person name="Levin D.B."/>
        </authorList>
    </citation>
    <scope>NUCLEOTIDE SEQUENCE [LARGE SCALE GENOMIC DNA]</scope>
    <source>
        <strain evidence="8 9">T81</strain>
    </source>
</reference>
<dbReference type="PROSITE" id="PS50850">
    <property type="entry name" value="MFS"/>
    <property type="match status" value="1"/>
</dbReference>
<dbReference type="EMBL" id="MCIF01000002">
    <property type="protein sequence ID" value="RAQ94915.1"/>
    <property type="molecule type" value="Genomic_DNA"/>
</dbReference>
<feature type="transmembrane region" description="Helical" evidence="6">
    <location>
        <begin position="207"/>
        <end position="233"/>
    </location>
</feature>
<keyword evidence="4 6" id="KW-1133">Transmembrane helix</keyword>
<dbReference type="Proteomes" id="UP000248706">
    <property type="component" value="Unassembled WGS sequence"/>
</dbReference>
<keyword evidence="2" id="KW-1003">Cell membrane</keyword>
<comment type="caution">
    <text evidence="8">The sequence shown here is derived from an EMBL/GenBank/DDBJ whole genome shotgun (WGS) entry which is preliminary data.</text>
</comment>
<dbReference type="SUPFAM" id="SSF103473">
    <property type="entry name" value="MFS general substrate transporter"/>
    <property type="match status" value="1"/>
</dbReference>
<proteinExistence type="predicted"/>
<sequence>MRSPLFEQRRSAPWRIFAACLTLLILTVQYTNYSPLIPELRATLQISAGEVGLFSTLLFLGLTLAYLPAGVLIDRYGARPVLLASTLLATCGALLLPLVPHFGWLLAMRLVTGLGIGGAFVAGASLAAGSGRLAALAQGLYGGSTQVGAGLGLLLTPYLTRLFGWRGAFFCWGLPGLLGALIWLLVDVAEQHPLRQGGLRRGLRSGAVWSLGLAHMGTFGLGNAIATWIALYLVQLDHLPLALAATCGSLALLSGMLFRPLGGLILGRRWLGSITLVRLMALFCCAGIICLALPWHSTPLSWIGITLTAIGSSAPYAAIFNEAASLSSVGKGVAQSLVSVISSPTLIMGPPLIGFLLDQTASYSDAFGIMLLFSALAIVAALVAGPAIAREHWGGYYSVTDPLQSMATTSGEPSPSTRSE</sequence>
<evidence type="ECO:0000256" key="3">
    <source>
        <dbReference type="ARBA" id="ARBA00022692"/>
    </source>
</evidence>
<evidence type="ECO:0000259" key="7">
    <source>
        <dbReference type="PROSITE" id="PS50850"/>
    </source>
</evidence>
<feature type="transmembrane region" description="Helical" evidence="6">
    <location>
        <begin position="332"/>
        <end position="357"/>
    </location>
</feature>
<evidence type="ECO:0000256" key="6">
    <source>
        <dbReference type="SAM" id="Phobius"/>
    </source>
</evidence>
<feature type="transmembrane region" description="Helical" evidence="6">
    <location>
        <begin position="165"/>
        <end position="186"/>
    </location>
</feature>
<dbReference type="RefSeq" id="WP_189361355.1">
    <property type="nucleotide sequence ID" value="NZ_MCIF01000002.1"/>
</dbReference>
<feature type="transmembrane region" description="Helical" evidence="6">
    <location>
        <begin position="239"/>
        <end position="258"/>
    </location>
</feature>